<evidence type="ECO:0000313" key="4">
    <source>
        <dbReference type="EMBL" id="RRT89876.1"/>
    </source>
</evidence>
<dbReference type="InterPro" id="IPR011251">
    <property type="entry name" value="Luciferase-like_dom"/>
</dbReference>
<dbReference type="RefSeq" id="WP_125350202.1">
    <property type="nucleotide sequence ID" value="NZ_JAIKTW010000013.1"/>
</dbReference>
<dbReference type="GO" id="GO:0005829">
    <property type="term" value="C:cytosol"/>
    <property type="evidence" value="ECO:0007669"/>
    <property type="project" value="TreeGrafter"/>
</dbReference>
<keyword evidence="1" id="KW-0560">Oxidoreductase</keyword>
<organism evidence="4 5">
    <name type="scientific">Empedobacter falsenii</name>
    <dbReference type="NCBI Taxonomy" id="343874"/>
    <lineage>
        <taxon>Bacteria</taxon>
        <taxon>Pseudomonadati</taxon>
        <taxon>Bacteroidota</taxon>
        <taxon>Flavobacteriia</taxon>
        <taxon>Flavobacteriales</taxon>
        <taxon>Weeksellaceae</taxon>
        <taxon>Empedobacter</taxon>
    </lineage>
</organism>
<dbReference type="GO" id="GO:0004497">
    <property type="term" value="F:monooxygenase activity"/>
    <property type="evidence" value="ECO:0007669"/>
    <property type="project" value="UniProtKB-KW"/>
</dbReference>
<accession>A0A427BK96</accession>
<protein>
    <submittedName>
        <fullName evidence="4">LLM class flavin-dependent oxidoreductase</fullName>
    </submittedName>
</protein>
<comment type="caution">
    <text evidence="4">The sequence shown here is derived from an EMBL/GenBank/DDBJ whole genome shotgun (WGS) entry which is preliminary data.</text>
</comment>
<dbReference type="AlphaFoldDB" id="A0A427BK96"/>
<evidence type="ECO:0000256" key="1">
    <source>
        <dbReference type="ARBA" id="ARBA00023002"/>
    </source>
</evidence>
<dbReference type="Gene3D" id="3.20.20.30">
    <property type="entry name" value="Luciferase-like domain"/>
    <property type="match status" value="1"/>
</dbReference>
<dbReference type="InterPro" id="IPR036661">
    <property type="entry name" value="Luciferase-like_sf"/>
</dbReference>
<dbReference type="InterPro" id="IPR050766">
    <property type="entry name" value="Bact_Lucif_Oxidored"/>
</dbReference>
<name>A0A427BK96_9FLAO</name>
<dbReference type="GO" id="GO:0016705">
    <property type="term" value="F:oxidoreductase activity, acting on paired donors, with incorporation or reduction of molecular oxygen"/>
    <property type="evidence" value="ECO:0007669"/>
    <property type="project" value="InterPro"/>
</dbReference>
<dbReference type="PANTHER" id="PTHR30137">
    <property type="entry name" value="LUCIFERASE-LIKE MONOOXYGENASE"/>
    <property type="match status" value="1"/>
</dbReference>
<gene>
    <name evidence="4" type="ORF">EGI89_10905</name>
</gene>
<evidence type="ECO:0000256" key="2">
    <source>
        <dbReference type="ARBA" id="ARBA00023033"/>
    </source>
</evidence>
<dbReference type="EMBL" id="RHPO01000024">
    <property type="protein sequence ID" value="RRT89876.1"/>
    <property type="molecule type" value="Genomic_DNA"/>
</dbReference>
<evidence type="ECO:0000259" key="3">
    <source>
        <dbReference type="Pfam" id="PF00296"/>
    </source>
</evidence>
<dbReference type="SUPFAM" id="SSF51679">
    <property type="entry name" value="Bacterial luciferase-like"/>
    <property type="match status" value="1"/>
</dbReference>
<dbReference type="InterPro" id="IPR022290">
    <property type="entry name" value="LLM_Atu2307-like"/>
</dbReference>
<keyword evidence="2" id="KW-0503">Monooxygenase</keyword>
<dbReference type="NCBIfam" id="TIGR03858">
    <property type="entry name" value="LLM_2I7G"/>
    <property type="match status" value="1"/>
</dbReference>
<reference evidence="4 5" key="1">
    <citation type="submission" date="2018-10" db="EMBL/GenBank/DDBJ databases">
        <title>Transmission dynamics of multidrug resistant bacteria on intensive care unit surfaces.</title>
        <authorList>
            <person name="D'Souza A.W."/>
            <person name="Potter R.F."/>
            <person name="Wallace M."/>
            <person name="Shupe A."/>
            <person name="Patel S."/>
            <person name="Sun S."/>
            <person name="Gul D."/>
            <person name="Kwon J.H."/>
            <person name="Andleeb S."/>
            <person name="Burnham C.-A.D."/>
            <person name="Dantas G."/>
        </authorList>
    </citation>
    <scope>NUCLEOTIDE SEQUENCE [LARGE SCALE GENOMIC DNA]</scope>
    <source>
        <strain evidence="4 5">WF_348</strain>
    </source>
</reference>
<proteinExistence type="predicted"/>
<sequence length="343" mass="38427">MELGIGMFGDLHIDPKTGYTQTPQQRMSEIIEEVKLMDEIGLDFFGIGEHHRPDYAVSSPEIILAALSTVTKNIKLGSAVSVISSTDPVKLYQDFASVDNLSNGRAEIMAGRGSFIESFPLFGYDLNDYDALFDEKLRLLLDLNKNEVINWRGNFRMPIINQSVYPKPVQEKLPIWIAVGGTKSSIVRAATLGLPIIFAIIGGNPADFNYLFEIYKQVYIENGHDVNKMQIGVHMHSFFGEDSEKVAEGYFPIYGAQMNRIGASRGWPKYTKQQFDYGRSTNGHLIVGDASLAVDRILKYQEMFGLTRFSAHMDVGAPNHLDMMKSIEIFGKDILPKVKKVTK</sequence>
<dbReference type="PANTHER" id="PTHR30137:SF8">
    <property type="entry name" value="BLR5498 PROTEIN"/>
    <property type="match status" value="1"/>
</dbReference>
<feature type="domain" description="Luciferase-like" evidence="3">
    <location>
        <begin position="18"/>
        <end position="303"/>
    </location>
</feature>
<dbReference type="Proteomes" id="UP000267844">
    <property type="component" value="Unassembled WGS sequence"/>
</dbReference>
<dbReference type="Pfam" id="PF00296">
    <property type="entry name" value="Bac_luciferase"/>
    <property type="match status" value="1"/>
</dbReference>
<evidence type="ECO:0000313" key="5">
    <source>
        <dbReference type="Proteomes" id="UP000267844"/>
    </source>
</evidence>